<evidence type="ECO:0000256" key="1">
    <source>
        <dbReference type="SAM" id="MobiDB-lite"/>
    </source>
</evidence>
<proteinExistence type="predicted"/>
<feature type="compositionally biased region" description="Basic and acidic residues" evidence="1">
    <location>
        <begin position="160"/>
        <end position="174"/>
    </location>
</feature>
<dbReference type="EMBL" id="MJEQ01037184">
    <property type="protein sequence ID" value="OIT05688.1"/>
    <property type="molecule type" value="Genomic_DNA"/>
</dbReference>
<accession>A0A1J6IYR8</accession>
<evidence type="ECO:0000313" key="2">
    <source>
        <dbReference type="EMBL" id="OIT05688.1"/>
    </source>
</evidence>
<feature type="region of interest" description="Disordered" evidence="1">
    <location>
        <begin position="1"/>
        <end position="26"/>
    </location>
</feature>
<dbReference type="Proteomes" id="UP000187609">
    <property type="component" value="Unassembled WGS sequence"/>
</dbReference>
<feature type="region of interest" description="Disordered" evidence="1">
    <location>
        <begin position="134"/>
        <end position="209"/>
    </location>
</feature>
<organism evidence="2 3">
    <name type="scientific">Nicotiana attenuata</name>
    <name type="common">Coyote tobacco</name>
    <dbReference type="NCBI Taxonomy" id="49451"/>
    <lineage>
        <taxon>Eukaryota</taxon>
        <taxon>Viridiplantae</taxon>
        <taxon>Streptophyta</taxon>
        <taxon>Embryophyta</taxon>
        <taxon>Tracheophyta</taxon>
        <taxon>Spermatophyta</taxon>
        <taxon>Magnoliopsida</taxon>
        <taxon>eudicotyledons</taxon>
        <taxon>Gunneridae</taxon>
        <taxon>Pentapetalae</taxon>
        <taxon>asterids</taxon>
        <taxon>lamiids</taxon>
        <taxon>Solanales</taxon>
        <taxon>Solanaceae</taxon>
        <taxon>Nicotianoideae</taxon>
        <taxon>Nicotianeae</taxon>
        <taxon>Nicotiana</taxon>
    </lineage>
</organism>
<gene>
    <name evidence="2" type="ORF">A4A49_61440</name>
</gene>
<name>A0A1J6IYR8_NICAT</name>
<dbReference type="AlphaFoldDB" id="A0A1J6IYR8"/>
<protein>
    <submittedName>
        <fullName evidence="2">Uncharacterized protein</fullName>
    </submittedName>
</protein>
<reference evidence="2" key="1">
    <citation type="submission" date="2016-11" db="EMBL/GenBank/DDBJ databases">
        <title>The genome of Nicotiana attenuata.</title>
        <authorList>
            <person name="Xu S."/>
            <person name="Brockmoeller T."/>
            <person name="Gaquerel E."/>
            <person name="Navarro A."/>
            <person name="Kuhl H."/>
            <person name="Gase K."/>
            <person name="Ling Z."/>
            <person name="Zhou W."/>
            <person name="Kreitzer C."/>
            <person name="Stanke M."/>
            <person name="Tang H."/>
            <person name="Lyons E."/>
            <person name="Pandey P."/>
            <person name="Pandey S.P."/>
            <person name="Timmermann B."/>
            <person name="Baldwin I.T."/>
        </authorList>
    </citation>
    <scope>NUCLEOTIDE SEQUENCE [LARGE SCALE GENOMIC DNA]</scope>
    <source>
        <strain evidence="2">UT</strain>
    </source>
</reference>
<dbReference type="Gramene" id="OIT05688">
    <property type="protein sequence ID" value="OIT05688"/>
    <property type="gene ID" value="A4A49_61440"/>
</dbReference>
<evidence type="ECO:0000313" key="3">
    <source>
        <dbReference type="Proteomes" id="UP000187609"/>
    </source>
</evidence>
<comment type="caution">
    <text evidence="2">The sequence shown here is derived from an EMBL/GenBank/DDBJ whole genome shotgun (WGS) entry which is preliminary data.</text>
</comment>
<feature type="compositionally biased region" description="Basic and acidic residues" evidence="1">
    <location>
        <begin position="184"/>
        <end position="194"/>
    </location>
</feature>
<feature type="compositionally biased region" description="Basic residues" evidence="1">
    <location>
        <begin position="1"/>
        <end position="12"/>
    </location>
</feature>
<feature type="compositionally biased region" description="Polar residues" evidence="1">
    <location>
        <begin position="196"/>
        <end position="209"/>
    </location>
</feature>
<sequence>MVRGRGRPRGRPRLQPLAGSGNLAKTNLQLEKTPVANVEKVTVILEGNQQKQHASEGMIQDAAKRLDLSVSPISSTQSGKSTEKIADLASTSKELVSTSKDPANMSKAVQDLAPVNEEKPAWTSLFAAENEHNQYEQPRRRRGPVAPLNAQVGPQQTEKVIQEWRVKKTADIKDPPAVLVGADQQEKETNEKQPIDLTQQPMGQTLSNL</sequence>
<keyword evidence="3" id="KW-1185">Reference proteome</keyword>